<evidence type="ECO:0000313" key="3">
    <source>
        <dbReference type="Proteomes" id="UP000758603"/>
    </source>
</evidence>
<organism evidence="2 3">
    <name type="scientific">Truncatella angustata</name>
    <dbReference type="NCBI Taxonomy" id="152316"/>
    <lineage>
        <taxon>Eukaryota</taxon>
        <taxon>Fungi</taxon>
        <taxon>Dikarya</taxon>
        <taxon>Ascomycota</taxon>
        <taxon>Pezizomycotina</taxon>
        <taxon>Sordariomycetes</taxon>
        <taxon>Xylariomycetidae</taxon>
        <taxon>Amphisphaeriales</taxon>
        <taxon>Sporocadaceae</taxon>
        <taxon>Truncatella</taxon>
    </lineage>
</organism>
<evidence type="ECO:0000313" key="2">
    <source>
        <dbReference type="EMBL" id="KAH6655188.1"/>
    </source>
</evidence>
<name>A0A9P8UMZ8_9PEZI</name>
<feature type="region of interest" description="Disordered" evidence="1">
    <location>
        <begin position="53"/>
        <end position="78"/>
    </location>
</feature>
<keyword evidence="3" id="KW-1185">Reference proteome</keyword>
<sequence>MCTYYYLHYHHIAPCARDIDYSLQYDFCENSTIVRSVPSPSSTARNANIGSNQNRAAAPFSPSSTTTTSAPSTTAHRPRTPVIDYIQQPCASLTHASEYNTPAEMIDYSNPCATGGCLLSSGCTSGQCRLEDLGGRWVCCCCLRGGNAFRWCAHPMKKVPDTMCYHTVCEGCWADG</sequence>
<dbReference type="RefSeq" id="XP_045959453.1">
    <property type="nucleotide sequence ID" value="XM_046099806.1"/>
</dbReference>
<proteinExistence type="predicted"/>
<gene>
    <name evidence="2" type="ORF">BKA67DRAFT_534122</name>
</gene>
<accession>A0A9P8UMZ8</accession>
<evidence type="ECO:0000256" key="1">
    <source>
        <dbReference type="SAM" id="MobiDB-lite"/>
    </source>
</evidence>
<dbReference type="GeneID" id="70128698"/>
<dbReference type="OrthoDB" id="5220127at2759"/>
<dbReference type="AlphaFoldDB" id="A0A9P8UMZ8"/>
<dbReference type="EMBL" id="JAGPXC010000003">
    <property type="protein sequence ID" value="KAH6655188.1"/>
    <property type="molecule type" value="Genomic_DNA"/>
</dbReference>
<feature type="compositionally biased region" description="Low complexity" evidence="1">
    <location>
        <begin position="56"/>
        <end position="75"/>
    </location>
</feature>
<dbReference type="Proteomes" id="UP000758603">
    <property type="component" value="Unassembled WGS sequence"/>
</dbReference>
<comment type="caution">
    <text evidence="2">The sequence shown here is derived from an EMBL/GenBank/DDBJ whole genome shotgun (WGS) entry which is preliminary data.</text>
</comment>
<protein>
    <submittedName>
        <fullName evidence="2">Uncharacterized protein</fullName>
    </submittedName>
</protein>
<reference evidence="2" key="1">
    <citation type="journal article" date="2021" name="Nat. Commun.">
        <title>Genetic determinants of endophytism in the Arabidopsis root mycobiome.</title>
        <authorList>
            <person name="Mesny F."/>
            <person name="Miyauchi S."/>
            <person name="Thiergart T."/>
            <person name="Pickel B."/>
            <person name="Atanasova L."/>
            <person name="Karlsson M."/>
            <person name="Huettel B."/>
            <person name="Barry K.W."/>
            <person name="Haridas S."/>
            <person name="Chen C."/>
            <person name="Bauer D."/>
            <person name="Andreopoulos W."/>
            <person name="Pangilinan J."/>
            <person name="LaButti K."/>
            <person name="Riley R."/>
            <person name="Lipzen A."/>
            <person name="Clum A."/>
            <person name="Drula E."/>
            <person name="Henrissat B."/>
            <person name="Kohler A."/>
            <person name="Grigoriev I.V."/>
            <person name="Martin F.M."/>
            <person name="Hacquard S."/>
        </authorList>
    </citation>
    <scope>NUCLEOTIDE SEQUENCE</scope>
    <source>
        <strain evidence="2">MPI-SDFR-AT-0073</strain>
    </source>
</reference>